<dbReference type="EMBL" id="BARU01017040">
    <property type="protein sequence ID" value="GAH55610.1"/>
    <property type="molecule type" value="Genomic_DNA"/>
</dbReference>
<reference evidence="2" key="1">
    <citation type="journal article" date="2014" name="Front. Microbiol.">
        <title>High frequency of phylogenetically diverse reductive dehalogenase-homologous genes in deep subseafloor sedimentary metagenomes.</title>
        <authorList>
            <person name="Kawai M."/>
            <person name="Futagami T."/>
            <person name="Toyoda A."/>
            <person name="Takaki Y."/>
            <person name="Nishi S."/>
            <person name="Hori S."/>
            <person name="Arai W."/>
            <person name="Tsubouchi T."/>
            <person name="Morono Y."/>
            <person name="Uchiyama I."/>
            <person name="Ito T."/>
            <person name="Fujiyama A."/>
            <person name="Inagaki F."/>
            <person name="Takami H."/>
        </authorList>
    </citation>
    <scope>NUCLEOTIDE SEQUENCE</scope>
    <source>
        <strain evidence="2">Expedition CK06-06</strain>
    </source>
</reference>
<feature type="region of interest" description="Disordered" evidence="1">
    <location>
        <begin position="1"/>
        <end position="20"/>
    </location>
</feature>
<dbReference type="AlphaFoldDB" id="X1HEX7"/>
<evidence type="ECO:0000313" key="2">
    <source>
        <dbReference type="EMBL" id="GAH55610.1"/>
    </source>
</evidence>
<proteinExistence type="predicted"/>
<gene>
    <name evidence="2" type="ORF">S03H2_28288</name>
</gene>
<comment type="caution">
    <text evidence="2">The sequence shown here is derived from an EMBL/GenBank/DDBJ whole genome shotgun (WGS) entry which is preliminary data.</text>
</comment>
<protein>
    <submittedName>
        <fullName evidence="2">Uncharacterized protein</fullName>
    </submittedName>
</protein>
<organism evidence="2">
    <name type="scientific">marine sediment metagenome</name>
    <dbReference type="NCBI Taxonomy" id="412755"/>
    <lineage>
        <taxon>unclassified sequences</taxon>
        <taxon>metagenomes</taxon>
        <taxon>ecological metagenomes</taxon>
    </lineage>
</organism>
<accession>X1HEX7</accession>
<sequence length="109" mass="12107">MAIEDFTDYAEEDPNTDITKTASRITTDTMRRDVSAYVYKDKGSGHFSGNFEHKVDVRLTAAGTNYGTVIHWALANSIGDEDEVAADGNNINVQTVRSPTEAFYILIRE</sequence>
<name>X1HEX7_9ZZZZ</name>
<feature type="compositionally biased region" description="Acidic residues" evidence="1">
    <location>
        <begin position="1"/>
        <end position="15"/>
    </location>
</feature>
<evidence type="ECO:0000256" key="1">
    <source>
        <dbReference type="SAM" id="MobiDB-lite"/>
    </source>
</evidence>
<feature type="non-terminal residue" evidence="2">
    <location>
        <position position="109"/>
    </location>
</feature>